<dbReference type="CDD" id="cd00107">
    <property type="entry name" value="Knot1"/>
    <property type="match status" value="1"/>
</dbReference>
<keyword evidence="1" id="KW-0732">Signal</keyword>
<dbReference type="EMBL" id="CM029038">
    <property type="protein sequence ID" value="KAG2652494.1"/>
    <property type="molecule type" value="Genomic_DNA"/>
</dbReference>
<dbReference type="Pfam" id="PF00304">
    <property type="entry name" value="Gamma-thionin"/>
    <property type="match status" value="1"/>
</dbReference>
<dbReference type="Gene3D" id="3.30.30.10">
    <property type="entry name" value="Knottin, scorpion toxin-like"/>
    <property type="match status" value="1"/>
</dbReference>
<proteinExistence type="predicted"/>
<dbReference type="InterPro" id="IPR036574">
    <property type="entry name" value="Scorpion_toxin-like_sf"/>
</dbReference>
<accession>A0A8T0X577</accession>
<dbReference type="InterPro" id="IPR008176">
    <property type="entry name" value="Defensin_plant"/>
</dbReference>
<evidence type="ECO:0000259" key="3">
    <source>
        <dbReference type="SMART" id="SM00505"/>
    </source>
</evidence>
<evidence type="ECO:0000256" key="1">
    <source>
        <dbReference type="ARBA" id="ARBA00022729"/>
    </source>
</evidence>
<dbReference type="SUPFAM" id="SSF57095">
    <property type="entry name" value="Scorpion toxin-like"/>
    <property type="match status" value="1"/>
</dbReference>
<dbReference type="GO" id="GO:0006952">
    <property type="term" value="P:defense response"/>
    <property type="evidence" value="ECO:0007669"/>
    <property type="project" value="InterPro"/>
</dbReference>
<protein>
    <recommendedName>
        <fullName evidence="3">Knottins-like domain-containing protein</fullName>
    </recommendedName>
</protein>
<evidence type="ECO:0000313" key="5">
    <source>
        <dbReference type="Proteomes" id="UP000823388"/>
    </source>
</evidence>
<keyword evidence="2" id="KW-1015">Disulfide bond</keyword>
<reference evidence="4" key="1">
    <citation type="submission" date="2020-05" db="EMBL/GenBank/DDBJ databases">
        <title>WGS assembly of Panicum virgatum.</title>
        <authorList>
            <person name="Lovell J.T."/>
            <person name="Jenkins J."/>
            <person name="Shu S."/>
            <person name="Juenger T.E."/>
            <person name="Schmutz J."/>
        </authorList>
    </citation>
    <scope>NUCLEOTIDE SEQUENCE</scope>
    <source>
        <strain evidence="4">AP13</strain>
    </source>
</reference>
<keyword evidence="5" id="KW-1185">Reference proteome</keyword>
<feature type="domain" description="Knottins-like" evidence="3">
    <location>
        <begin position="80"/>
        <end position="127"/>
    </location>
</feature>
<dbReference type="SMART" id="SM00505">
    <property type="entry name" value="Knot1"/>
    <property type="match status" value="1"/>
</dbReference>
<sequence length="127" mass="13690">MRTLYINPPSSHPSHSHPLLPASIDLSELTVQSGPVRLQAGLVTEEMALSRRMAAPVLVFLLLLVATAEMGPATVAEARHCLSQSHHFKGLCVSSSNCANVCRTENFPGGECKTEGATRKCFCKRIC</sequence>
<comment type="caution">
    <text evidence="4">The sequence shown here is derived from an EMBL/GenBank/DDBJ whole genome shotgun (WGS) entry which is preliminary data.</text>
</comment>
<gene>
    <name evidence="4" type="ORF">PVAP13_1NG338414</name>
</gene>
<dbReference type="Proteomes" id="UP000823388">
    <property type="component" value="Chromosome 1N"/>
</dbReference>
<dbReference type="PROSITE" id="PS00940">
    <property type="entry name" value="GAMMA_THIONIN"/>
    <property type="match status" value="1"/>
</dbReference>
<evidence type="ECO:0000313" key="4">
    <source>
        <dbReference type="EMBL" id="KAG2652494.1"/>
    </source>
</evidence>
<dbReference type="PANTHER" id="PTHR33147:SF8">
    <property type="entry name" value="DEFENSIN-LIKE PROTEIN CAL1"/>
    <property type="match status" value="1"/>
</dbReference>
<dbReference type="PRINTS" id="PR00288">
    <property type="entry name" value="PUROTHIONIN"/>
</dbReference>
<organism evidence="4 5">
    <name type="scientific">Panicum virgatum</name>
    <name type="common">Blackwell switchgrass</name>
    <dbReference type="NCBI Taxonomy" id="38727"/>
    <lineage>
        <taxon>Eukaryota</taxon>
        <taxon>Viridiplantae</taxon>
        <taxon>Streptophyta</taxon>
        <taxon>Embryophyta</taxon>
        <taxon>Tracheophyta</taxon>
        <taxon>Spermatophyta</taxon>
        <taxon>Magnoliopsida</taxon>
        <taxon>Liliopsida</taxon>
        <taxon>Poales</taxon>
        <taxon>Poaceae</taxon>
        <taxon>PACMAD clade</taxon>
        <taxon>Panicoideae</taxon>
        <taxon>Panicodae</taxon>
        <taxon>Paniceae</taxon>
        <taxon>Panicinae</taxon>
        <taxon>Panicum</taxon>
        <taxon>Panicum sect. Hiantes</taxon>
    </lineage>
</organism>
<dbReference type="InterPro" id="IPR003614">
    <property type="entry name" value="Knottins"/>
</dbReference>
<dbReference type="PANTHER" id="PTHR33147">
    <property type="entry name" value="DEFENSIN-LIKE PROTEIN 1"/>
    <property type="match status" value="1"/>
</dbReference>
<dbReference type="AlphaFoldDB" id="A0A8T0X577"/>
<name>A0A8T0X577_PANVG</name>
<evidence type="ECO:0000256" key="2">
    <source>
        <dbReference type="ARBA" id="ARBA00023157"/>
    </source>
</evidence>